<dbReference type="InterPro" id="IPR001451">
    <property type="entry name" value="Hexapep"/>
</dbReference>
<evidence type="ECO:0000256" key="2">
    <source>
        <dbReference type="ARBA" id="ARBA00022679"/>
    </source>
</evidence>
<evidence type="ECO:0000256" key="1">
    <source>
        <dbReference type="ARBA" id="ARBA00007274"/>
    </source>
</evidence>
<dbReference type="RefSeq" id="WP_345099458.1">
    <property type="nucleotide sequence ID" value="NZ_BAABGS010000062.1"/>
</dbReference>
<dbReference type="CDD" id="cd03349">
    <property type="entry name" value="LbH_XAT"/>
    <property type="match status" value="1"/>
</dbReference>
<evidence type="ECO:0000313" key="5">
    <source>
        <dbReference type="EMBL" id="MFD2259998.1"/>
    </source>
</evidence>
<gene>
    <name evidence="5" type="ORF">ACFSMZ_09495</name>
</gene>
<dbReference type="InterPro" id="IPR050179">
    <property type="entry name" value="Trans_hexapeptide_repeat"/>
</dbReference>
<dbReference type="Proteomes" id="UP001597373">
    <property type="component" value="Unassembled WGS sequence"/>
</dbReference>
<comment type="similarity">
    <text evidence="1">Belongs to the transferase hexapeptide repeat family.</text>
</comment>
<evidence type="ECO:0000313" key="6">
    <source>
        <dbReference type="Proteomes" id="UP001597373"/>
    </source>
</evidence>
<sequence length="212" mass="23649">MNGPDPNDMYPMKGFPRVGFLKPLVDAVNIEIGEYTYYDDPEGPEHFVERCVLYHYPFVGDKLIIGRFCALAKGVRFIMNGANHAMSGFSTYPFNIFGNGWKKGFDVSTWQEAVRGDTVVENDVWIGYGAMILPGVRIGNGAIVAAEAVVSQDVPPYAIVAGNPARVVKMRFDEATVGRLQAIAWWNWPVDKITRNLDAIRGMDIERLEKAE</sequence>
<keyword evidence="2 5" id="KW-0808">Transferase</keyword>
<dbReference type="PANTHER" id="PTHR43300:SF11">
    <property type="entry name" value="ACETYLTRANSFERASE RV3034C-RELATED"/>
    <property type="match status" value="1"/>
</dbReference>
<evidence type="ECO:0000256" key="4">
    <source>
        <dbReference type="ARBA" id="ARBA00023315"/>
    </source>
</evidence>
<name>A0ABW5DHJ5_9HYPH</name>
<keyword evidence="3" id="KW-0677">Repeat</keyword>
<dbReference type="EMBL" id="JBHUIR010000032">
    <property type="protein sequence ID" value="MFD2259998.1"/>
    <property type="molecule type" value="Genomic_DNA"/>
</dbReference>
<protein>
    <submittedName>
        <fullName evidence="5">CatB-related O-acetyltransferase</fullName>
        <ecNumber evidence="5">2.3.1.-</ecNumber>
    </submittedName>
</protein>
<dbReference type="InterPro" id="IPR018357">
    <property type="entry name" value="Hexapep_transf_CS"/>
</dbReference>
<comment type="caution">
    <text evidence="5">The sequence shown here is derived from an EMBL/GenBank/DDBJ whole genome shotgun (WGS) entry which is preliminary data.</text>
</comment>
<organism evidence="5 6">
    <name type="scientific">Chelativorans composti</name>
    <dbReference type="NCBI Taxonomy" id="768533"/>
    <lineage>
        <taxon>Bacteria</taxon>
        <taxon>Pseudomonadati</taxon>
        <taxon>Pseudomonadota</taxon>
        <taxon>Alphaproteobacteria</taxon>
        <taxon>Hyphomicrobiales</taxon>
        <taxon>Phyllobacteriaceae</taxon>
        <taxon>Chelativorans</taxon>
    </lineage>
</organism>
<proteinExistence type="inferred from homology"/>
<dbReference type="SUPFAM" id="SSF51161">
    <property type="entry name" value="Trimeric LpxA-like enzymes"/>
    <property type="match status" value="1"/>
</dbReference>
<evidence type="ECO:0000256" key="3">
    <source>
        <dbReference type="ARBA" id="ARBA00022737"/>
    </source>
</evidence>
<dbReference type="PROSITE" id="PS00101">
    <property type="entry name" value="HEXAPEP_TRANSFERASES"/>
    <property type="match status" value="1"/>
</dbReference>
<accession>A0ABW5DHJ5</accession>
<dbReference type="Gene3D" id="2.160.10.10">
    <property type="entry name" value="Hexapeptide repeat proteins"/>
    <property type="match status" value="1"/>
</dbReference>
<dbReference type="InterPro" id="IPR011004">
    <property type="entry name" value="Trimer_LpxA-like_sf"/>
</dbReference>
<dbReference type="EC" id="2.3.1.-" evidence="5"/>
<reference evidence="6" key="1">
    <citation type="journal article" date="2019" name="Int. J. Syst. Evol. Microbiol.">
        <title>The Global Catalogue of Microorganisms (GCM) 10K type strain sequencing project: providing services to taxonomists for standard genome sequencing and annotation.</title>
        <authorList>
            <consortium name="The Broad Institute Genomics Platform"/>
            <consortium name="The Broad Institute Genome Sequencing Center for Infectious Disease"/>
            <person name="Wu L."/>
            <person name="Ma J."/>
        </authorList>
    </citation>
    <scope>NUCLEOTIDE SEQUENCE [LARGE SCALE GENOMIC DNA]</scope>
    <source>
        <strain evidence="6">KCTC 23707</strain>
    </source>
</reference>
<keyword evidence="4 5" id="KW-0012">Acyltransferase</keyword>
<dbReference type="PANTHER" id="PTHR43300">
    <property type="entry name" value="ACETYLTRANSFERASE"/>
    <property type="match status" value="1"/>
</dbReference>
<dbReference type="GO" id="GO:0016746">
    <property type="term" value="F:acyltransferase activity"/>
    <property type="evidence" value="ECO:0007669"/>
    <property type="project" value="UniProtKB-KW"/>
</dbReference>
<dbReference type="Pfam" id="PF00132">
    <property type="entry name" value="Hexapep"/>
    <property type="match status" value="1"/>
</dbReference>
<keyword evidence="6" id="KW-1185">Reference proteome</keyword>